<dbReference type="InterPro" id="IPR029058">
    <property type="entry name" value="AB_hydrolase_fold"/>
</dbReference>
<dbReference type="InterPro" id="IPR001375">
    <property type="entry name" value="Peptidase_S9_cat"/>
</dbReference>
<dbReference type="InParanoid" id="A0A0D0E8Z8"/>
<dbReference type="GO" id="GO:0006508">
    <property type="term" value="P:proteolysis"/>
    <property type="evidence" value="ECO:0007669"/>
    <property type="project" value="InterPro"/>
</dbReference>
<dbReference type="AlphaFoldDB" id="A0A0D0E8Z8"/>
<dbReference type="PANTHER" id="PTHR43056:SF5">
    <property type="entry name" value="PEPTIDASE S9 PROLYL OLIGOPEPTIDASE CATALYTIC DOMAIN-CONTAINING PROTEIN"/>
    <property type="match status" value="1"/>
</dbReference>
<evidence type="ECO:0000259" key="1">
    <source>
        <dbReference type="Pfam" id="PF00326"/>
    </source>
</evidence>
<reference evidence="3" key="2">
    <citation type="submission" date="2015-01" db="EMBL/GenBank/DDBJ databases">
        <title>Evolutionary Origins and Diversification of the Mycorrhizal Mutualists.</title>
        <authorList>
            <consortium name="DOE Joint Genome Institute"/>
            <consortium name="Mycorrhizal Genomics Consortium"/>
            <person name="Kohler A."/>
            <person name="Kuo A."/>
            <person name="Nagy L.G."/>
            <person name="Floudas D."/>
            <person name="Copeland A."/>
            <person name="Barry K.W."/>
            <person name="Cichocki N."/>
            <person name="Veneault-Fourrey C."/>
            <person name="LaButti K."/>
            <person name="Lindquist E.A."/>
            <person name="Lipzen A."/>
            <person name="Lundell T."/>
            <person name="Morin E."/>
            <person name="Murat C."/>
            <person name="Riley R."/>
            <person name="Ohm R."/>
            <person name="Sun H."/>
            <person name="Tunlid A."/>
            <person name="Henrissat B."/>
            <person name="Grigoriev I.V."/>
            <person name="Hibbett D.S."/>
            <person name="Martin F."/>
        </authorList>
    </citation>
    <scope>NUCLEOTIDE SEQUENCE [LARGE SCALE GENOMIC DNA]</scope>
    <source>
        <strain evidence="3">Ve08.2h10</strain>
    </source>
</reference>
<dbReference type="EMBL" id="KN825046">
    <property type="protein sequence ID" value="KIK95360.1"/>
    <property type="molecule type" value="Genomic_DNA"/>
</dbReference>
<evidence type="ECO:0000313" key="2">
    <source>
        <dbReference type="EMBL" id="KIK95360.1"/>
    </source>
</evidence>
<gene>
    <name evidence="2" type="ORF">PAXRUDRAFT_11486</name>
</gene>
<dbReference type="STRING" id="930991.A0A0D0E8Z8"/>
<accession>A0A0D0E8Z8</accession>
<sequence length="666" mass="73234">MSQSPCDTQGLDKAPYGKWDSPITPESIVSCSIAFDSVIVDPITSRIYHVERRSEEMGRHVIVDTATNKDIVPFPYDARTGVQEYGGAAAIACDGTVYFSNYRDNRVYFVREDSSPEPITPGKYQRAYRYANFAVHPIKKHLLVSILEDHTIDTSQTVITTLCIINTQLKAVFPFVVGADFYATPVFNSSGTKIAWQEWYHPDMPWEGSLLYVADILVQSDTLLITNKLHVAGKKLDVSIGYPSWVDNSTLLYTSDASEGFQNPFIYSTTTGQAALAFDKPVHEDFCRPAWSLGMYPHAILEGGKYAAFVAFRSGRHVLYVVDLANFWAAPIEVIDFPFALAAPLRAVGARSFAFVGLKSDGPGGVILCTLSGTSFAPAYQVLKSSSPSLENVEYISPPIPKTLIRDGEPLHVVYYAPKNPRYAGSSVPDEKPPCLVTVHGGPTSLMPQDLSWTKMYFTSRGYACLDVNHGGSSGYGRKYIERLKGNWGIVDVKDCIDAFTMLASDPYSLIDGNRVAIRGGSAGGFTTLAALSIAPNPKSFKAACSYYGVSDLLTFVQTTHKYELRYVEKLLGGTADQIPEVYKARSAVYHAENISVPLLVLQGSIDKIVLPSQAEEVVAKIRQQPGGEGRVEYHLFEGEGHGWKLASTIVEALKLEHAWYDKKLL</sequence>
<organism evidence="2 3">
    <name type="scientific">Paxillus rubicundulus Ve08.2h10</name>
    <dbReference type="NCBI Taxonomy" id="930991"/>
    <lineage>
        <taxon>Eukaryota</taxon>
        <taxon>Fungi</taxon>
        <taxon>Dikarya</taxon>
        <taxon>Basidiomycota</taxon>
        <taxon>Agaricomycotina</taxon>
        <taxon>Agaricomycetes</taxon>
        <taxon>Agaricomycetidae</taxon>
        <taxon>Boletales</taxon>
        <taxon>Paxilineae</taxon>
        <taxon>Paxillaceae</taxon>
        <taxon>Paxillus</taxon>
    </lineage>
</organism>
<proteinExistence type="predicted"/>
<feature type="domain" description="Peptidase S9 prolyl oligopeptidase catalytic" evidence="1">
    <location>
        <begin position="451"/>
        <end position="665"/>
    </location>
</feature>
<dbReference type="PANTHER" id="PTHR43056">
    <property type="entry name" value="PEPTIDASE S9 PROLYL OLIGOPEPTIDASE"/>
    <property type="match status" value="1"/>
</dbReference>
<evidence type="ECO:0000313" key="3">
    <source>
        <dbReference type="Proteomes" id="UP000054538"/>
    </source>
</evidence>
<dbReference type="SUPFAM" id="SSF53474">
    <property type="entry name" value="alpha/beta-Hydrolases"/>
    <property type="match status" value="1"/>
</dbReference>
<dbReference type="InterPro" id="IPR050585">
    <property type="entry name" value="Xaa-Pro_dipeptidyl-ppase/CocE"/>
</dbReference>
<dbReference type="Proteomes" id="UP000054538">
    <property type="component" value="Unassembled WGS sequence"/>
</dbReference>
<dbReference type="Gene3D" id="3.40.50.1820">
    <property type="entry name" value="alpha/beta hydrolase"/>
    <property type="match status" value="1"/>
</dbReference>
<dbReference type="SUPFAM" id="SSF69322">
    <property type="entry name" value="Tricorn protease domain 2"/>
    <property type="match status" value="1"/>
</dbReference>
<keyword evidence="3" id="KW-1185">Reference proteome</keyword>
<dbReference type="HOGENOM" id="CLU_012236_1_0_1"/>
<dbReference type="GO" id="GO:0008236">
    <property type="term" value="F:serine-type peptidase activity"/>
    <property type="evidence" value="ECO:0007669"/>
    <property type="project" value="InterPro"/>
</dbReference>
<protein>
    <recommendedName>
        <fullName evidence="1">Peptidase S9 prolyl oligopeptidase catalytic domain-containing protein</fullName>
    </recommendedName>
</protein>
<dbReference type="OrthoDB" id="43744at2759"/>
<dbReference type="Pfam" id="PF00326">
    <property type="entry name" value="Peptidase_S9"/>
    <property type="match status" value="1"/>
</dbReference>
<reference evidence="2 3" key="1">
    <citation type="submission" date="2014-04" db="EMBL/GenBank/DDBJ databases">
        <authorList>
            <consortium name="DOE Joint Genome Institute"/>
            <person name="Kuo A."/>
            <person name="Kohler A."/>
            <person name="Jargeat P."/>
            <person name="Nagy L.G."/>
            <person name="Floudas D."/>
            <person name="Copeland A."/>
            <person name="Barry K.W."/>
            <person name="Cichocki N."/>
            <person name="Veneault-Fourrey C."/>
            <person name="LaButti K."/>
            <person name="Lindquist E.A."/>
            <person name="Lipzen A."/>
            <person name="Lundell T."/>
            <person name="Morin E."/>
            <person name="Murat C."/>
            <person name="Sun H."/>
            <person name="Tunlid A."/>
            <person name="Henrissat B."/>
            <person name="Grigoriev I.V."/>
            <person name="Hibbett D.S."/>
            <person name="Martin F."/>
            <person name="Nordberg H.P."/>
            <person name="Cantor M.N."/>
            <person name="Hua S.X."/>
        </authorList>
    </citation>
    <scope>NUCLEOTIDE SEQUENCE [LARGE SCALE GENOMIC DNA]</scope>
    <source>
        <strain evidence="2 3">Ve08.2h10</strain>
    </source>
</reference>
<name>A0A0D0E8Z8_9AGAM</name>